<keyword evidence="1" id="KW-0732">Signal</keyword>
<keyword evidence="4" id="KW-1185">Reference proteome</keyword>
<dbReference type="InterPro" id="IPR012334">
    <property type="entry name" value="Pectin_lyas_fold"/>
</dbReference>
<dbReference type="AlphaFoldDB" id="A0A9Q0NCH6"/>
<organism evidence="3 4">
    <name type="scientific">Pseudolycoriella hygida</name>
    <dbReference type="NCBI Taxonomy" id="35572"/>
    <lineage>
        <taxon>Eukaryota</taxon>
        <taxon>Metazoa</taxon>
        <taxon>Ecdysozoa</taxon>
        <taxon>Arthropoda</taxon>
        <taxon>Hexapoda</taxon>
        <taxon>Insecta</taxon>
        <taxon>Pterygota</taxon>
        <taxon>Neoptera</taxon>
        <taxon>Endopterygota</taxon>
        <taxon>Diptera</taxon>
        <taxon>Nematocera</taxon>
        <taxon>Sciaroidea</taxon>
        <taxon>Sciaridae</taxon>
        <taxon>Pseudolycoriella</taxon>
    </lineage>
</organism>
<dbReference type="PANTHER" id="PTHR33928:SF2">
    <property type="entry name" value="PECTATE LYASE SUPERFAMILY PROTEIN DOMAIN-CONTAINING PROTEIN-RELATED"/>
    <property type="match status" value="1"/>
</dbReference>
<gene>
    <name evidence="3" type="primary">EXG1_2</name>
    <name evidence="3" type="ORF">Bhyg_03001</name>
</gene>
<sequence>MKAATILVVIIFGAAVDAKTVQINETLTNWIDAAENGILAEMWFDGVPRGISAFHPSPSGYQVYRNVMHFGCRGDGVTDDTTCINLAISSGGRCGEGCGSSTVTPALIYFPSGSYVVSSPIIMYYYSQLVGNANNPPRIIAAPHFSGMAIFDSNPYDNYGNNWFTNQNNFFRQVRNFVIDTTRTPSGSSTTGVHWQVAQATSLVNLEFVMSTQPGTGHQGIWMENGSGGFMSDLKFHGGRFGMWVGNQQFLSLDLEFNNCDTAIYMNWNWQWTFKNIRITNSRIGIDMSATGGTVSSGVGSILLMDSTITNTQVGILLRNNPPPNRDDVSGTLLLDNVQVNGVATAVQNIDGAPVLQYNGIISSWGRGSRYQDGSGVGTYTTGFLPNISKSASLLDAQGRFFRRTRPQYETLPASQFDSVKAHGATGNGVTDDSDAVQATINANVNNGRIVYFPAGTYVLFKTVIIPPGVRIIGEVWSVIMAGGNAVFQDEMNPRPVFKVGEPGQHGNVEITDLMFATKGAQPGAILVQWNIRQGSQGGAGMWDSHFRVGGTTGSNLQVPQCPKGQGAVRHCQGVHTLLHISATGSGYFENVWAWTADHDLDNHLAQGQISIYTGRGVVVESLDGPVWLYGTQSEHNVFSQYQLTGTRNIFMTMIQSETPYWQPAPRAPAPFTPNPVFSDPTYSHCTAADFRCPLSYALIAKRCSNIYLYGAGMYNFFNNYDQTCLNTEDCQRNMVTLANNSNFYMYNINTKASINMVVHDNDRVLALGAHNVNGFCQTVNAFTAQL</sequence>
<dbReference type="SUPFAM" id="SSF51126">
    <property type="entry name" value="Pectin lyase-like"/>
    <property type="match status" value="2"/>
</dbReference>
<feature type="signal peptide" evidence="1">
    <location>
        <begin position="1"/>
        <end position="18"/>
    </location>
</feature>
<name>A0A9Q0NCH6_9DIPT</name>
<proteinExistence type="predicted"/>
<dbReference type="FunFam" id="2.160.20.10:FF:000049">
    <property type="entry name" value="Putative exo-beta-1,3-glucanase"/>
    <property type="match status" value="1"/>
</dbReference>
<feature type="domain" description="Rhamnogalacturonase A/B/Epimerase-like pectate lyase" evidence="2">
    <location>
        <begin position="419"/>
        <end position="487"/>
    </location>
</feature>
<dbReference type="InterPro" id="IPR024535">
    <property type="entry name" value="RHGA/B-epi-like_pectate_lyase"/>
</dbReference>
<evidence type="ECO:0000259" key="2">
    <source>
        <dbReference type="Pfam" id="PF12708"/>
    </source>
</evidence>
<feature type="chain" id="PRO_5040494650" evidence="1">
    <location>
        <begin position="19"/>
        <end position="787"/>
    </location>
</feature>
<evidence type="ECO:0000256" key="1">
    <source>
        <dbReference type="SAM" id="SignalP"/>
    </source>
</evidence>
<comment type="caution">
    <text evidence="3">The sequence shown here is derived from an EMBL/GenBank/DDBJ whole genome shotgun (WGS) entry which is preliminary data.</text>
</comment>
<dbReference type="Pfam" id="PF12708">
    <property type="entry name" value="Pect-lyase_RHGA_epim"/>
    <property type="match status" value="2"/>
</dbReference>
<dbReference type="OrthoDB" id="1046782at2759"/>
<protein>
    <submittedName>
        <fullName evidence="3">Glucan 1,3-beta-glucosidase</fullName>
    </submittedName>
</protein>
<dbReference type="Proteomes" id="UP001151699">
    <property type="component" value="Chromosome A"/>
</dbReference>
<dbReference type="Gene3D" id="2.160.20.10">
    <property type="entry name" value="Single-stranded right-handed beta-helix, Pectin lyase-like"/>
    <property type="match status" value="2"/>
</dbReference>
<dbReference type="InterPro" id="IPR039279">
    <property type="entry name" value="QRT3-like"/>
</dbReference>
<feature type="domain" description="Rhamnogalacturonase A/B/Epimerase-like pectate lyase" evidence="2">
    <location>
        <begin position="64"/>
        <end position="287"/>
    </location>
</feature>
<evidence type="ECO:0000313" key="3">
    <source>
        <dbReference type="EMBL" id="KAJ6647778.1"/>
    </source>
</evidence>
<accession>A0A9Q0NCH6</accession>
<dbReference type="CDD" id="cd23668">
    <property type="entry name" value="GH55_beta13glucanase-like"/>
    <property type="match status" value="1"/>
</dbReference>
<dbReference type="GO" id="GO:0004650">
    <property type="term" value="F:polygalacturonase activity"/>
    <property type="evidence" value="ECO:0007669"/>
    <property type="project" value="InterPro"/>
</dbReference>
<dbReference type="EMBL" id="WJQU01000001">
    <property type="protein sequence ID" value="KAJ6647778.1"/>
    <property type="molecule type" value="Genomic_DNA"/>
</dbReference>
<reference evidence="3" key="1">
    <citation type="submission" date="2022-07" db="EMBL/GenBank/DDBJ databases">
        <authorList>
            <person name="Trinca V."/>
            <person name="Uliana J.V.C."/>
            <person name="Torres T.T."/>
            <person name="Ward R.J."/>
            <person name="Monesi N."/>
        </authorList>
    </citation>
    <scope>NUCLEOTIDE SEQUENCE</scope>
    <source>
        <strain evidence="3">HSMRA1968</strain>
        <tissue evidence="3">Whole embryos</tissue>
    </source>
</reference>
<dbReference type="InterPro" id="IPR011050">
    <property type="entry name" value="Pectin_lyase_fold/virulence"/>
</dbReference>
<dbReference type="PANTHER" id="PTHR33928">
    <property type="entry name" value="POLYGALACTURONASE QRT3"/>
    <property type="match status" value="1"/>
</dbReference>
<evidence type="ECO:0000313" key="4">
    <source>
        <dbReference type="Proteomes" id="UP001151699"/>
    </source>
</evidence>